<dbReference type="Pfam" id="PF07631">
    <property type="entry name" value="PSD4"/>
    <property type="match status" value="1"/>
</dbReference>
<dbReference type="InterPro" id="IPR011478">
    <property type="entry name" value="DUF1585"/>
</dbReference>
<organism evidence="7">
    <name type="scientific">marine metagenome</name>
    <dbReference type="NCBI Taxonomy" id="408172"/>
    <lineage>
        <taxon>unclassified sequences</taxon>
        <taxon>metagenomes</taxon>
        <taxon>ecological metagenomes</taxon>
    </lineage>
</organism>
<evidence type="ECO:0000259" key="2">
    <source>
        <dbReference type="Pfam" id="PF07626"/>
    </source>
</evidence>
<dbReference type="InterPro" id="IPR013039">
    <property type="entry name" value="DUF1588"/>
</dbReference>
<dbReference type="Pfam" id="PF07627">
    <property type="entry name" value="PSCyt3"/>
    <property type="match status" value="1"/>
</dbReference>
<feature type="domain" description="Cytochrome C Planctomycete-type" evidence="5">
    <location>
        <begin position="37"/>
        <end position="83"/>
    </location>
</feature>
<evidence type="ECO:0000259" key="1">
    <source>
        <dbReference type="Pfam" id="PF07624"/>
    </source>
</evidence>
<gene>
    <name evidence="7" type="ORF">METZ01_LOCUS90556</name>
</gene>
<dbReference type="Pfam" id="PF07635">
    <property type="entry name" value="PSCyt1"/>
    <property type="match status" value="1"/>
</dbReference>
<name>A0A381VBG2_9ZZZZ</name>
<sequence length="783" mass="87747">MMPRLACAVCFLSIIAWSSIGVEAAGKIDRVFLEKHCYECHGDGSSKGELALDELGTDFSDAEIMRLWVLIHDRVASGEMPPKKKPRPQPSETSPFLKALATTLSEAHSKRREVVLRRLNRVEYENTIRDLFGAHVELKGLLPEEVSAHGFDNVGEALASSNALVKAYLKAADQAIDAALGPEKEPVRIHLRIPMAEQVERQIGKLFRRTKDGVAVFNSGYCPTAVSKVCHKLRSPGTYRVRIQARAFQSDEPVTMSVHAGDVVVHRRPYHLVGYWDLPPGKMTEIEFTDRFVRYDTFHPKPYGTVHHTRKGLTHAGAGIEFGEVEIEGPLDAWPPPSRAALIGEVDLAKGTLEDGRVILERLLPKAFRRELRPQEVEPYLQLVQTALKEGRSFEEAIRLGLKGVLCSPEFLFLEEPSGDETKTAELDGYALASRLSYFLWSSMPDAALLKVAKSGQLNQPAELRSQVERMLKDPRASAFTEHFTGQWLRLRDIAFTEPDKKLFPEYDEALKHGMLEETRRFFDRVLKENRSLLEFVDADWTILNARLASHYGIDGVVGSGFRVVDLPEDSVRGGVLTQASVLKVTANGTNTSPVIRGVWILTNLLDEPPPPPPPGIPAVEPDVRGTTTLREQLAKHRDTERCASCHRKIDPAGFALENFDVIGGWRTWYRSLGEGERVNRFRDKSANVRVSYRKGPEVDASGQTTDGEPFQDVREFKALLLKDPKRIARGLTRKLMIYATGRGLGFSDRPEIQRIVDSVAKQDYGFRSLIHEITQSKSFHRP</sequence>
<feature type="domain" description="DUF1587" evidence="2">
    <location>
        <begin position="117"/>
        <end position="180"/>
    </location>
</feature>
<feature type="domain" description="DUF1585" evidence="1">
    <location>
        <begin position="707"/>
        <end position="780"/>
    </location>
</feature>
<feature type="domain" description="DUF1595" evidence="6">
    <location>
        <begin position="358"/>
        <end position="416"/>
    </location>
</feature>
<dbReference type="InterPro" id="IPR013036">
    <property type="entry name" value="DUF1587"/>
</dbReference>
<evidence type="ECO:0000259" key="5">
    <source>
        <dbReference type="Pfam" id="PF07635"/>
    </source>
</evidence>
<accession>A0A381VBG2</accession>
<dbReference type="InterPro" id="IPR013042">
    <property type="entry name" value="DUF1592"/>
</dbReference>
<reference evidence="7" key="1">
    <citation type="submission" date="2018-05" db="EMBL/GenBank/DDBJ databases">
        <authorList>
            <person name="Lanie J.A."/>
            <person name="Ng W.-L."/>
            <person name="Kazmierczak K.M."/>
            <person name="Andrzejewski T.M."/>
            <person name="Davidsen T.M."/>
            <person name="Wayne K.J."/>
            <person name="Tettelin H."/>
            <person name="Glass J.I."/>
            <person name="Rusch D."/>
            <person name="Podicherti R."/>
            <person name="Tsui H.-C.T."/>
            <person name="Winkler M.E."/>
        </authorList>
    </citation>
    <scope>NUCLEOTIDE SEQUENCE</scope>
</reference>
<evidence type="ECO:0000313" key="7">
    <source>
        <dbReference type="EMBL" id="SVA37702.1"/>
    </source>
</evidence>
<evidence type="ECO:0008006" key="8">
    <source>
        <dbReference type="Google" id="ProtNLM"/>
    </source>
</evidence>
<dbReference type="InterPro" id="IPR013043">
    <property type="entry name" value="DUF1595"/>
</dbReference>
<protein>
    <recommendedName>
        <fullName evidence="8">Cytochrome c domain-containing protein</fullName>
    </recommendedName>
</protein>
<evidence type="ECO:0000259" key="3">
    <source>
        <dbReference type="Pfam" id="PF07627"/>
    </source>
</evidence>
<feature type="domain" description="DUF1592" evidence="4">
    <location>
        <begin position="427"/>
        <end position="554"/>
    </location>
</feature>
<dbReference type="AlphaFoldDB" id="A0A381VBG2"/>
<dbReference type="Pfam" id="PF07624">
    <property type="entry name" value="PSD2"/>
    <property type="match status" value="1"/>
</dbReference>
<evidence type="ECO:0000259" key="6">
    <source>
        <dbReference type="Pfam" id="PF07637"/>
    </source>
</evidence>
<dbReference type="InterPro" id="IPR011429">
    <property type="entry name" value="Cyt_c_Planctomycete-type"/>
</dbReference>
<proteinExistence type="predicted"/>
<feature type="domain" description="DUF1588" evidence="3">
    <location>
        <begin position="573"/>
        <end position="668"/>
    </location>
</feature>
<dbReference type="Pfam" id="PF07637">
    <property type="entry name" value="PSD5"/>
    <property type="match status" value="1"/>
</dbReference>
<evidence type="ECO:0000259" key="4">
    <source>
        <dbReference type="Pfam" id="PF07631"/>
    </source>
</evidence>
<dbReference type="EMBL" id="UINC01008374">
    <property type="protein sequence ID" value="SVA37702.1"/>
    <property type="molecule type" value="Genomic_DNA"/>
</dbReference>
<dbReference type="Pfam" id="PF07626">
    <property type="entry name" value="PSD3"/>
    <property type="match status" value="1"/>
</dbReference>